<dbReference type="KEGG" id="lact:D7I46_00330"/>
<organism evidence="1 2">
    <name type="scientific">Lactococcus allomyrinae</name>
    <dbReference type="NCBI Taxonomy" id="2419773"/>
    <lineage>
        <taxon>Bacteria</taxon>
        <taxon>Bacillati</taxon>
        <taxon>Bacillota</taxon>
        <taxon>Bacilli</taxon>
        <taxon>Lactobacillales</taxon>
        <taxon>Streptococcaceae</taxon>
        <taxon>Lactococcus</taxon>
    </lineage>
</organism>
<dbReference type="InterPro" id="IPR009057">
    <property type="entry name" value="Homeodomain-like_sf"/>
</dbReference>
<keyword evidence="2" id="KW-1185">Reference proteome</keyword>
<dbReference type="EMBL" id="CP032627">
    <property type="protein sequence ID" value="AYF99670.1"/>
    <property type="molecule type" value="Genomic_DNA"/>
</dbReference>
<protein>
    <submittedName>
        <fullName evidence="1">TetR/AcrR family transcriptional regulator</fullName>
    </submittedName>
</protein>
<dbReference type="OrthoDB" id="2241747at2"/>
<dbReference type="Proteomes" id="UP000269374">
    <property type="component" value="Chromosome"/>
</dbReference>
<gene>
    <name evidence="1" type="ORF">D7I46_00330</name>
</gene>
<sequence length="193" mass="22544">MAKDTKQIIIQTLLKIAAENGTQNITVEEISRRSGITRNTIQSNFSNQGVAGIIDYINITIIQEINEQIFRFNPNELPIEIFIDIVITVLWRHRDEAHLIYTTPLPFLPADHTVELSIDWLHERYEKLVKEHHLAPYFSAEELLRFYNIFLYACFSLWLSAKTPVPPEVFKEKFLYLMKTSMKDLIYSDIGLN</sequence>
<proteinExistence type="predicted"/>
<dbReference type="SUPFAM" id="SSF46689">
    <property type="entry name" value="Homeodomain-like"/>
    <property type="match status" value="1"/>
</dbReference>
<dbReference type="RefSeq" id="WP_120771060.1">
    <property type="nucleotide sequence ID" value="NZ_CP032627.1"/>
</dbReference>
<reference evidence="1 2" key="1">
    <citation type="submission" date="2018-09" db="EMBL/GenBank/DDBJ databases">
        <title>Genome sequencing of strain 1JSPR-7.</title>
        <authorList>
            <person name="Heo J."/>
            <person name="Kim S.-J."/>
            <person name="Kwon S.-W."/>
        </authorList>
    </citation>
    <scope>NUCLEOTIDE SEQUENCE [LARGE SCALE GENOMIC DNA]</scope>
    <source>
        <strain evidence="1 2">1JSPR-7</strain>
    </source>
</reference>
<evidence type="ECO:0000313" key="2">
    <source>
        <dbReference type="Proteomes" id="UP000269374"/>
    </source>
</evidence>
<dbReference type="Gene3D" id="1.10.357.10">
    <property type="entry name" value="Tetracycline Repressor, domain 2"/>
    <property type="match status" value="1"/>
</dbReference>
<evidence type="ECO:0000313" key="1">
    <source>
        <dbReference type="EMBL" id="AYF99670.1"/>
    </source>
</evidence>
<accession>A0A387BMA9</accession>
<dbReference type="AlphaFoldDB" id="A0A387BMA9"/>
<name>A0A387BMA9_9LACT</name>